<dbReference type="GeneID" id="26254046"/>
<proteinExistence type="predicted"/>
<sequence length="202" mass="23272">MQKKRRHGVKPYGFDDAEPNHDHDDAYGWDNDAADGYNKDDEDRNVNIFNPSGSRVNCTDMGEYYASGLPNTYSPPPEDSYGRDEDEWKQRLVDGGFTYSTEPPEEEYLDRDREFGVLYRHQNKLGHVIAADGGFNKASYTYTDHQERPDKDVTDEVRNAEAEGRVVGYVTRDIFDDRERKLGKRYDSPEEETRQGPADDPD</sequence>
<feature type="region of interest" description="Disordered" evidence="1">
    <location>
        <begin position="178"/>
        <end position="202"/>
    </location>
</feature>
<feature type="compositionally biased region" description="Basic and acidic residues" evidence="1">
    <location>
        <begin position="178"/>
        <end position="194"/>
    </location>
</feature>
<dbReference type="HOGENOM" id="CLU_1354392_0_0_1"/>
<accession>W7EES0</accession>
<gene>
    <name evidence="2" type="ORF">COCVIDRAFT_28064</name>
</gene>
<dbReference type="AlphaFoldDB" id="W7EES0"/>
<dbReference type="RefSeq" id="XP_014555023.1">
    <property type="nucleotide sequence ID" value="XM_014699537.1"/>
</dbReference>
<evidence type="ECO:0000313" key="3">
    <source>
        <dbReference type="Proteomes" id="UP000054337"/>
    </source>
</evidence>
<protein>
    <submittedName>
        <fullName evidence="2">Uncharacterized protein</fullName>
    </submittedName>
</protein>
<organism evidence="2 3">
    <name type="scientific">Bipolaris victoriae (strain FI3)</name>
    <name type="common">Victoria blight of oats agent</name>
    <name type="synonym">Cochliobolus victoriae</name>
    <dbReference type="NCBI Taxonomy" id="930091"/>
    <lineage>
        <taxon>Eukaryota</taxon>
        <taxon>Fungi</taxon>
        <taxon>Dikarya</taxon>
        <taxon>Ascomycota</taxon>
        <taxon>Pezizomycotina</taxon>
        <taxon>Dothideomycetes</taxon>
        <taxon>Pleosporomycetidae</taxon>
        <taxon>Pleosporales</taxon>
        <taxon>Pleosporineae</taxon>
        <taxon>Pleosporaceae</taxon>
        <taxon>Bipolaris</taxon>
    </lineage>
</organism>
<evidence type="ECO:0000313" key="2">
    <source>
        <dbReference type="EMBL" id="EUN25449.1"/>
    </source>
</evidence>
<dbReference type="OrthoDB" id="10432062at2759"/>
<dbReference type="EMBL" id="KI968752">
    <property type="protein sequence ID" value="EUN25449.1"/>
    <property type="molecule type" value="Genomic_DNA"/>
</dbReference>
<feature type="region of interest" description="Disordered" evidence="1">
    <location>
        <begin position="140"/>
        <end position="159"/>
    </location>
</feature>
<dbReference type="Proteomes" id="UP000054337">
    <property type="component" value="Unassembled WGS sequence"/>
</dbReference>
<evidence type="ECO:0000256" key="1">
    <source>
        <dbReference type="SAM" id="MobiDB-lite"/>
    </source>
</evidence>
<reference evidence="2 3" key="1">
    <citation type="journal article" date="2013" name="PLoS Genet.">
        <title>Comparative genome structure, secondary metabolite, and effector coding capacity across Cochliobolus pathogens.</title>
        <authorList>
            <person name="Condon B.J."/>
            <person name="Leng Y."/>
            <person name="Wu D."/>
            <person name="Bushley K.E."/>
            <person name="Ohm R.A."/>
            <person name="Otillar R."/>
            <person name="Martin J."/>
            <person name="Schackwitz W."/>
            <person name="Grimwood J."/>
            <person name="MohdZainudin N."/>
            <person name="Xue C."/>
            <person name="Wang R."/>
            <person name="Manning V.A."/>
            <person name="Dhillon B."/>
            <person name="Tu Z.J."/>
            <person name="Steffenson B.J."/>
            <person name="Salamov A."/>
            <person name="Sun H."/>
            <person name="Lowry S."/>
            <person name="LaButti K."/>
            <person name="Han J."/>
            <person name="Copeland A."/>
            <person name="Lindquist E."/>
            <person name="Barry K."/>
            <person name="Schmutz J."/>
            <person name="Baker S.E."/>
            <person name="Ciuffetti L.M."/>
            <person name="Grigoriev I.V."/>
            <person name="Zhong S."/>
            <person name="Turgeon B.G."/>
        </authorList>
    </citation>
    <scope>NUCLEOTIDE SEQUENCE [LARGE SCALE GENOMIC DNA]</scope>
    <source>
        <strain evidence="2 3">FI3</strain>
    </source>
</reference>
<feature type="compositionally biased region" description="Basic and acidic residues" evidence="1">
    <location>
        <begin position="144"/>
        <end position="159"/>
    </location>
</feature>
<feature type="region of interest" description="Disordered" evidence="1">
    <location>
        <begin position="1"/>
        <end position="53"/>
    </location>
</feature>
<keyword evidence="3" id="KW-1185">Reference proteome</keyword>
<name>W7EES0_BIPV3</name>